<reference evidence="5 8" key="2">
    <citation type="submission" date="2024-07" db="EMBL/GenBank/DDBJ databases">
        <title>Genomic Encyclopedia of Type Strains, Phase V (KMG-V): Genome sequencing to study the core and pangenomes of soil and plant-associated prokaryotes.</title>
        <authorList>
            <person name="Whitman W."/>
        </authorList>
    </citation>
    <scope>NUCLEOTIDE SEQUENCE [LARGE SCALE GENOMIC DNA]</scope>
    <source>
        <strain evidence="5 8">USDA 222</strain>
    </source>
</reference>
<proteinExistence type="inferred from homology"/>
<dbReference type="EMBL" id="FMAE01000007">
    <property type="protein sequence ID" value="SCB44600.1"/>
    <property type="molecule type" value="Genomic_DNA"/>
</dbReference>
<dbReference type="NCBIfam" id="TIGR00787">
    <property type="entry name" value="dctP"/>
    <property type="match status" value="1"/>
</dbReference>
<evidence type="ECO:0000256" key="3">
    <source>
        <dbReference type="ARBA" id="ARBA00022729"/>
    </source>
</evidence>
<dbReference type="Pfam" id="PF03480">
    <property type="entry name" value="DctP"/>
    <property type="match status" value="1"/>
</dbReference>
<evidence type="ECO:0000256" key="1">
    <source>
        <dbReference type="ARBA" id="ARBA00009023"/>
    </source>
</evidence>
<evidence type="ECO:0000313" key="8">
    <source>
        <dbReference type="Proteomes" id="UP001565474"/>
    </source>
</evidence>
<reference evidence="6 7" key="1">
    <citation type="submission" date="2016-08" db="EMBL/GenBank/DDBJ databases">
        <authorList>
            <person name="Seilhamer J.J."/>
        </authorList>
    </citation>
    <scope>NUCLEOTIDE SEQUENCE [LARGE SCALE GENOMIC DNA]</scope>
    <source>
        <strain evidence="6 7">CCBAU 10071</strain>
    </source>
</reference>
<organism evidence="6 7">
    <name type="scientific">Bradyrhizobium yuanmingense</name>
    <dbReference type="NCBI Taxonomy" id="108015"/>
    <lineage>
        <taxon>Bacteria</taxon>
        <taxon>Pseudomonadati</taxon>
        <taxon>Pseudomonadota</taxon>
        <taxon>Alphaproteobacteria</taxon>
        <taxon>Hyphomicrobiales</taxon>
        <taxon>Nitrobacteraceae</taxon>
        <taxon>Bradyrhizobium</taxon>
    </lineage>
</organism>
<protein>
    <submittedName>
        <fullName evidence="6">C4-dicarboxylate-binding protein DctP</fullName>
    </submittedName>
</protein>
<keyword evidence="2" id="KW-0813">Transport</keyword>
<dbReference type="Proteomes" id="UP001565474">
    <property type="component" value="Unassembled WGS sequence"/>
</dbReference>
<name>A0A1C3WXA2_9BRAD</name>
<dbReference type="GO" id="GO:0030288">
    <property type="term" value="C:outer membrane-bounded periplasmic space"/>
    <property type="evidence" value="ECO:0007669"/>
    <property type="project" value="InterPro"/>
</dbReference>
<dbReference type="Proteomes" id="UP000183174">
    <property type="component" value="Unassembled WGS sequence"/>
</dbReference>
<dbReference type="NCBIfam" id="NF037995">
    <property type="entry name" value="TRAP_S1"/>
    <property type="match status" value="1"/>
</dbReference>
<dbReference type="PANTHER" id="PTHR33376">
    <property type="match status" value="1"/>
</dbReference>
<evidence type="ECO:0000313" key="5">
    <source>
        <dbReference type="EMBL" id="MEY9469369.1"/>
    </source>
</evidence>
<accession>A0A1C3WXA2</accession>
<dbReference type="GO" id="GO:0015740">
    <property type="term" value="P:C4-dicarboxylate transport"/>
    <property type="evidence" value="ECO:0007669"/>
    <property type="project" value="TreeGrafter"/>
</dbReference>
<dbReference type="InterPro" id="IPR004682">
    <property type="entry name" value="TRAP_DctP"/>
</dbReference>
<dbReference type="InterPro" id="IPR018389">
    <property type="entry name" value="DctP_fam"/>
</dbReference>
<dbReference type="EMBL" id="JBGBZN010000002">
    <property type="protein sequence ID" value="MEY9469369.1"/>
    <property type="molecule type" value="Genomic_DNA"/>
</dbReference>
<sequence length="334" mass="36848">MRTSAIAASIAVLALGLSGPASAQSPIIIKFSHVVATDTPKGKGAEKFKELAEKYTGGKVKVEVYPNSTLYKDKEELEALQLGSVQMLAPSNSKFGPLGIREFEVFDLPYILPDIKTLRKVTEGPLGTKLLKLLDAKGITGLAYWDNGFKQMSANKKLITPADYQGVKFRIQSSRVIQAQFKSLGSLPQVMAFSEVYQALQTGVVDGQENTWSNIYTQKMHEVQKYITETNHGYIGYVVIVNKKFWDDLPADIRDPLSKAMKEATEFSNAQSQKENDDALAEIKKSGKSEIIKLTADQDEAMRKAMEPVYKEAAGRIGQGLIDEFLKEAKSPTN</sequence>
<dbReference type="FunFam" id="3.40.190.170:FF:000001">
    <property type="entry name" value="TRAP dicarboxylate transporter, DctP subunit"/>
    <property type="match status" value="1"/>
</dbReference>
<comment type="similarity">
    <text evidence="1">Belongs to the bacterial solute-binding protein 7 family.</text>
</comment>
<dbReference type="AlphaFoldDB" id="A0A1C3WXA2"/>
<dbReference type="PIRSF" id="PIRSF006470">
    <property type="entry name" value="DctB"/>
    <property type="match status" value="1"/>
</dbReference>
<evidence type="ECO:0000256" key="4">
    <source>
        <dbReference type="SAM" id="SignalP"/>
    </source>
</evidence>
<dbReference type="CDD" id="cd13674">
    <property type="entry name" value="PBP2_TRAP_SBP_like_1"/>
    <property type="match status" value="1"/>
</dbReference>
<gene>
    <name evidence="5" type="ORF">ABH992_001768</name>
    <name evidence="6" type="ORF">GA0061099_1007562</name>
</gene>
<keyword evidence="3 4" id="KW-0732">Signal</keyword>
<keyword evidence="8" id="KW-1185">Reference proteome</keyword>
<feature type="signal peptide" evidence="4">
    <location>
        <begin position="1"/>
        <end position="23"/>
    </location>
</feature>
<evidence type="ECO:0000313" key="6">
    <source>
        <dbReference type="EMBL" id="SCB44600.1"/>
    </source>
</evidence>
<dbReference type="InterPro" id="IPR038404">
    <property type="entry name" value="TRAP_DctP_sf"/>
</dbReference>
<dbReference type="Gene3D" id="3.40.190.170">
    <property type="entry name" value="Bacterial extracellular solute-binding protein, family 7"/>
    <property type="match status" value="1"/>
</dbReference>
<evidence type="ECO:0000313" key="7">
    <source>
        <dbReference type="Proteomes" id="UP000183174"/>
    </source>
</evidence>
<feature type="chain" id="PRO_5008685955" evidence="4">
    <location>
        <begin position="24"/>
        <end position="334"/>
    </location>
</feature>
<dbReference type="PANTHER" id="PTHR33376:SF7">
    <property type="entry name" value="C4-DICARBOXYLATE-BINDING PROTEIN DCTB"/>
    <property type="match status" value="1"/>
</dbReference>
<dbReference type="GO" id="GO:0055085">
    <property type="term" value="P:transmembrane transport"/>
    <property type="evidence" value="ECO:0007669"/>
    <property type="project" value="InterPro"/>
</dbReference>
<dbReference type="RefSeq" id="WP_036025066.1">
    <property type="nucleotide sequence ID" value="NZ_FMAE01000007.1"/>
</dbReference>
<evidence type="ECO:0000256" key="2">
    <source>
        <dbReference type="ARBA" id="ARBA00022448"/>
    </source>
</evidence>